<reference evidence="2 3" key="2">
    <citation type="submission" date="2019-11" db="EMBL/GenBank/DDBJ databases">
        <authorList>
            <person name="Lu H."/>
        </authorList>
    </citation>
    <scope>NUCLEOTIDE SEQUENCE [LARGE SCALE GENOMIC DNA]</scope>
    <source>
        <strain evidence="2 3">FIM1</strain>
    </source>
</reference>
<evidence type="ECO:0000313" key="3">
    <source>
        <dbReference type="Proteomes" id="UP000422736"/>
    </source>
</evidence>
<keyword evidence="3" id="KW-1185">Reference proteome</keyword>
<dbReference type="Proteomes" id="UP000422736">
    <property type="component" value="Chromosome 1"/>
</dbReference>
<organism evidence="2 3">
    <name type="scientific">Kluyveromyces marxianus</name>
    <name type="common">Yeast</name>
    <name type="synonym">Candida kefyr</name>
    <dbReference type="NCBI Taxonomy" id="4911"/>
    <lineage>
        <taxon>Eukaryota</taxon>
        <taxon>Fungi</taxon>
        <taxon>Dikarya</taxon>
        <taxon>Ascomycota</taxon>
        <taxon>Saccharomycotina</taxon>
        <taxon>Saccharomycetes</taxon>
        <taxon>Saccharomycetales</taxon>
        <taxon>Saccharomycetaceae</taxon>
        <taxon>Kluyveromyces</taxon>
    </lineage>
</organism>
<evidence type="ECO:0000313" key="2">
    <source>
        <dbReference type="EMBL" id="QGN13849.1"/>
    </source>
</evidence>
<feature type="compositionally biased region" description="Polar residues" evidence="1">
    <location>
        <begin position="446"/>
        <end position="464"/>
    </location>
</feature>
<dbReference type="EMBL" id="CP015054">
    <property type="protein sequence ID" value="QGN13849.1"/>
    <property type="molecule type" value="Genomic_DNA"/>
</dbReference>
<reference evidence="2 3" key="1">
    <citation type="submission" date="2016-03" db="EMBL/GenBank/DDBJ databases">
        <title>How can Kluyveromyces marxianus grow so fast - potential evolutionary course in Saccharomyces Complex revealed by comparative genomics.</title>
        <authorList>
            <person name="Mo W."/>
            <person name="Lu W."/>
            <person name="Yang X."/>
            <person name="Qi J."/>
            <person name="Lv H."/>
        </authorList>
    </citation>
    <scope>NUCLEOTIDE SEQUENCE [LARGE SCALE GENOMIC DNA]</scope>
    <source>
        <strain evidence="2 3">FIM1</strain>
    </source>
</reference>
<proteinExistence type="predicted"/>
<gene>
    <name evidence="2" type="primary">RBH2</name>
    <name evidence="2" type="ORF">FIM1_495</name>
</gene>
<accession>A0ABX6ENN9</accession>
<evidence type="ECO:0000256" key="1">
    <source>
        <dbReference type="SAM" id="MobiDB-lite"/>
    </source>
</evidence>
<protein>
    <submittedName>
        <fullName evidence="2">UPF0508 protein KLLA0A06237g</fullName>
    </submittedName>
</protein>
<sequence>MNSTRNVDQLHDEQYRVILPALSSQFEQRDQQHSRLDPRSYRGKHFKKLNALVPVLLRAHRNNLDDWKHLFSNQQLKQFYSVLLEGLLLVVFESSNSVVGLGSNMEFLKCVLRTYEYLYAVSKEMPSSELDKDIASFQQHFMKNWNKVQSETLLFDQVRDLLSHSHDIVAPPLFDEKDVIKRGYFKLSCQQLNYDNLWVELFHMKDGGVAIFEVNSQTLPLCNIEQTHELLLRMSKSIDMGFYHDSLFQIGRTLLFPTIRAMDLRIAEESKSKVILQTKTGNNVALVLNPYDTISWTQYWSPLISSLCAELQQNKVLTDTKISLLGDLIAKPSDDYMDSKGSRGLGISFNKPDSETNLKSELHRSKPLSPDFPSISQIESFDFKKLMELNDSTDASTAGSSIKSPVAANLKRVEGPSSIQQLSPVIGSDTVDIDSIISEDSGIRSQTDNTSPTVETSPVFSLSAETHRPQLTKRKSSSLLSLFKKDKSKNKKESTGSLLSLEDKVKPLFRESSATSTPNLSMPELSTPSLPATATMDTKCEIPSNITLFNDCILLDVSIKISYWRSNKWQYISSGWAQLQVLNSNQDKYMFLVRDKSSNVKLCLTITDKWSISRTTAQDIQIRIPATDVVCSVVNPTPTMLSVRCPQVESISNVLKHCKRKNIIPTSTNHMSSSATQSTLQSNESSILSNGKSDSSFSRSSTASNDLSSSLCNTQSIPNSADYKSLLLLSKIKVRLHKYDEQYGWKMCKTGLLNVYSREYNGSLVGCKFEIDESESIISSFIDLKRIGRTGIAAGENLFEFKNQSTADETYSLLCAL</sequence>
<name>A0ABX6ENN9_KLUMA</name>
<feature type="region of interest" description="Disordered" evidence="1">
    <location>
        <begin position="439"/>
        <end position="475"/>
    </location>
</feature>